<comment type="subcellular location">
    <subcellularLocation>
        <location evidence="1">Cytoplasm</location>
    </subcellularLocation>
</comment>
<evidence type="ECO:0000256" key="2">
    <source>
        <dbReference type="ARBA" id="ARBA00022490"/>
    </source>
</evidence>
<dbReference type="AlphaFoldDB" id="A0A9D1ZX19"/>
<dbReference type="GO" id="GO:0009401">
    <property type="term" value="P:phosphoenolpyruvate-dependent sugar phosphotransferase system"/>
    <property type="evidence" value="ECO:0007669"/>
    <property type="project" value="UniProtKB-KW"/>
</dbReference>
<dbReference type="GO" id="GO:0005737">
    <property type="term" value="C:cytoplasm"/>
    <property type="evidence" value="ECO:0007669"/>
    <property type="project" value="UniProtKB-SubCell"/>
</dbReference>
<keyword evidence="3" id="KW-0598">Phosphotransferase system</keyword>
<dbReference type="InterPro" id="IPR050399">
    <property type="entry name" value="HPr"/>
</dbReference>
<dbReference type="EMBL" id="DXCQ01000062">
    <property type="protein sequence ID" value="HIY97385.1"/>
    <property type="molecule type" value="Genomic_DNA"/>
</dbReference>
<dbReference type="Pfam" id="PF00381">
    <property type="entry name" value="PTS-HPr"/>
    <property type="match status" value="1"/>
</dbReference>
<keyword evidence="2" id="KW-0963">Cytoplasm</keyword>
<evidence type="ECO:0000313" key="6">
    <source>
        <dbReference type="Proteomes" id="UP000886750"/>
    </source>
</evidence>
<dbReference type="InterPro" id="IPR000032">
    <property type="entry name" value="HPr-like"/>
</dbReference>
<evidence type="ECO:0000259" key="4">
    <source>
        <dbReference type="PROSITE" id="PS51350"/>
    </source>
</evidence>
<sequence>MQQFEYVIKDSVGIHARPAGLLVKEAKKYKSKITVECGGKSSEATKLMALMGMGVKCGSTVVVRAEGEDEAEAAAGMKAFFEANL</sequence>
<evidence type="ECO:0000256" key="1">
    <source>
        <dbReference type="ARBA" id="ARBA00004496"/>
    </source>
</evidence>
<name>A0A9D1ZX19_9FIRM</name>
<evidence type="ECO:0000313" key="5">
    <source>
        <dbReference type="EMBL" id="HIY97385.1"/>
    </source>
</evidence>
<dbReference type="PANTHER" id="PTHR33705:SF2">
    <property type="entry name" value="PHOSPHOCARRIER PROTEIN NPR"/>
    <property type="match status" value="1"/>
</dbReference>
<dbReference type="PANTHER" id="PTHR33705">
    <property type="entry name" value="PHOSPHOCARRIER PROTEIN HPR"/>
    <property type="match status" value="1"/>
</dbReference>
<proteinExistence type="predicted"/>
<reference evidence="5" key="2">
    <citation type="submission" date="2021-04" db="EMBL/GenBank/DDBJ databases">
        <authorList>
            <person name="Gilroy R."/>
        </authorList>
    </citation>
    <scope>NUCLEOTIDE SEQUENCE</scope>
    <source>
        <strain evidence="5">1345</strain>
    </source>
</reference>
<dbReference type="SUPFAM" id="SSF55594">
    <property type="entry name" value="HPr-like"/>
    <property type="match status" value="1"/>
</dbReference>
<comment type="caution">
    <text evidence="5">The sequence shown here is derived from an EMBL/GenBank/DDBJ whole genome shotgun (WGS) entry which is preliminary data.</text>
</comment>
<dbReference type="NCBIfam" id="TIGR01003">
    <property type="entry name" value="PTS_HPr_family"/>
    <property type="match status" value="1"/>
</dbReference>
<accession>A0A9D1ZX19</accession>
<dbReference type="PRINTS" id="PR00107">
    <property type="entry name" value="PHOSPHOCPHPR"/>
</dbReference>
<dbReference type="CDD" id="cd00367">
    <property type="entry name" value="PTS-HPr_like"/>
    <property type="match status" value="1"/>
</dbReference>
<gene>
    <name evidence="5" type="ORF">H9729_06825</name>
</gene>
<dbReference type="InterPro" id="IPR035895">
    <property type="entry name" value="HPr-like_sf"/>
</dbReference>
<evidence type="ECO:0000256" key="3">
    <source>
        <dbReference type="ARBA" id="ARBA00022683"/>
    </source>
</evidence>
<organism evidence="5 6">
    <name type="scientific">Candidatus Borkfalkia excrementigallinarum</name>
    <dbReference type="NCBI Taxonomy" id="2838506"/>
    <lineage>
        <taxon>Bacteria</taxon>
        <taxon>Bacillati</taxon>
        <taxon>Bacillota</taxon>
        <taxon>Clostridia</taxon>
        <taxon>Christensenellales</taxon>
        <taxon>Christensenellaceae</taxon>
        <taxon>Candidatus Borkfalkia</taxon>
    </lineage>
</organism>
<reference evidence="5" key="1">
    <citation type="journal article" date="2021" name="PeerJ">
        <title>Extensive microbial diversity within the chicken gut microbiome revealed by metagenomics and culture.</title>
        <authorList>
            <person name="Gilroy R."/>
            <person name="Ravi A."/>
            <person name="Getino M."/>
            <person name="Pursley I."/>
            <person name="Horton D.L."/>
            <person name="Alikhan N.F."/>
            <person name="Baker D."/>
            <person name="Gharbi K."/>
            <person name="Hall N."/>
            <person name="Watson M."/>
            <person name="Adriaenssens E.M."/>
            <person name="Foster-Nyarko E."/>
            <person name="Jarju S."/>
            <person name="Secka A."/>
            <person name="Antonio M."/>
            <person name="Oren A."/>
            <person name="Chaudhuri R.R."/>
            <person name="La Ragione R."/>
            <person name="Hildebrand F."/>
            <person name="Pallen M.J."/>
        </authorList>
    </citation>
    <scope>NUCLEOTIDE SEQUENCE</scope>
    <source>
        <strain evidence="5">1345</strain>
    </source>
</reference>
<dbReference type="PROSITE" id="PS51350">
    <property type="entry name" value="PTS_HPR_DOM"/>
    <property type="match status" value="1"/>
</dbReference>
<feature type="domain" description="HPr" evidence="4">
    <location>
        <begin position="1"/>
        <end position="85"/>
    </location>
</feature>
<dbReference type="Gene3D" id="3.30.1340.10">
    <property type="entry name" value="HPr-like"/>
    <property type="match status" value="1"/>
</dbReference>
<protein>
    <submittedName>
        <fullName evidence="5">HPr family phosphocarrier protein</fullName>
    </submittedName>
</protein>
<dbReference type="Proteomes" id="UP000886750">
    <property type="component" value="Unassembled WGS sequence"/>
</dbReference>